<keyword evidence="2" id="KW-0479">Metal-binding</keyword>
<evidence type="ECO:0000256" key="4">
    <source>
        <dbReference type="ARBA" id="ARBA00022771"/>
    </source>
</evidence>
<keyword evidence="5" id="KW-0862">Zinc</keyword>
<dbReference type="EMBL" id="JASSZA010000019">
    <property type="protein sequence ID" value="KAK2088798.1"/>
    <property type="molecule type" value="Genomic_DNA"/>
</dbReference>
<evidence type="ECO:0000256" key="7">
    <source>
        <dbReference type="ARBA" id="ARBA00023163"/>
    </source>
</evidence>
<comment type="subcellular location">
    <subcellularLocation>
        <location evidence="1">Nucleus</location>
    </subcellularLocation>
</comment>
<dbReference type="PROSITE" id="PS00028">
    <property type="entry name" value="ZINC_FINGER_C2H2_1"/>
    <property type="match status" value="1"/>
</dbReference>
<evidence type="ECO:0000256" key="1">
    <source>
        <dbReference type="ARBA" id="ARBA00004123"/>
    </source>
</evidence>
<proteinExistence type="predicted"/>
<evidence type="ECO:0000313" key="12">
    <source>
        <dbReference type="EMBL" id="KAK2088798.1"/>
    </source>
</evidence>
<evidence type="ECO:0000256" key="10">
    <source>
        <dbReference type="SAM" id="MobiDB-lite"/>
    </source>
</evidence>
<comment type="caution">
    <text evidence="12">The sequence shown here is derived from an EMBL/GenBank/DDBJ whole genome shotgun (WGS) entry which is preliminary data.</text>
</comment>
<dbReference type="InterPro" id="IPR050717">
    <property type="entry name" value="C2H2-ZF_Transcription_Reg"/>
</dbReference>
<dbReference type="InterPro" id="IPR013087">
    <property type="entry name" value="Znf_C2H2_type"/>
</dbReference>
<dbReference type="Proteomes" id="UP001266305">
    <property type="component" value="Unassembled WGS sequence"/>
</dbReference>
<feature type="domain" description="C2H2-type" evidence="11">
    <location>
        <begin position="140"/>
        <end position="167"/>
    </location>
</feature>
<accession>A0ABQ9TVI5</accession>
<name>A0ABQ9TVI5_SAGOE</name>
<evidence type="ECO:0000256" key="8">
    <source>
        <dbReference type="ARBA" id="ARBA00023242"/>
    </source>
</evidence>
<evidence type="ECO:0000256" key="3">
    <source>
        <dbReference type="ARBA" id="ARBA00022737"/>
    </source>
</evidence>
<keyword evidence="4 9" id="KW-0863">Zinc-finger</keyword>
<dbReference type="Pfam" id="PF00096">
    <property type="entry name" value="zf-C2H2"/>
    <property type="match status" value="2"/>
</dbReference>
<dbReference type="SUPFAM" id="SSF57667">
    <property type="entry name" value="beta-beta-alpha zinc fingers"/>
    <property type="match status" value="1"/>
</dbReference>
<evidence type="ECO:0000313" key="13">
    <source>
        <dbReference type="Proteomes" id="UP001266305"/>
    </source>
</evidence>
<sequence length="189" mass="20582">MDQCSLGDAGTLPSEKHLPSFSESQGLRCSDTLNRDLGPNPRDLLHAGLSGLDSDPSLPTPDMPSEALEDNLDTVPLYLGKDSDSVKLLEEYADSESQASLQDLGLGTLKAKEADDRGRVTSGSARKGKRQHSSPQHPLLDCSLCGKLFSSASSLSKHYLTHSQERKHVCKICSKAFKRQDHLYGFAER</sequence>
<dbReference type="PANTHER" id="PTHR14196:SF0">
    <property type="entry name" value="PROTEIN BOWEL"/>
    <property type="match status" value="1"/>
</dbReference>
<protein>
    <recommendedName>
        <fullName evidence="11">C2H2-type domain-containing protein</fullName>
    </recommendedName>
</protein>
<feature type="compositionally biased region" description="Basic and acidic residues" evidence="10">
    <location>
        <begin position="110"/>
        <end position="119"/>
    </location>
</feature>
<evidence type="ECO:0000256" key="6">
    <source>
        <dbReference type="ARBA" id="ARBA00023015"/>
    </source>
</evidence>
<dbReference type="PANTHER" id="PTHR14196">
    <property type="entry name" value="ODD-SKIPPED - RELATED"/>
    <property type="match status" value="1"/>
</dbReference>
<keyword evidence="3" id="KW-0677">Repeat</keyword>
<keyword evidence="13" id="KW-1185">Reference proteome</keyword>
<feature type="region of interest" description="Disordered" evidence="10">
    <location>
        <begin position="110"/>
        <end position="137"/>
    </location>
</feature>
<reference evidence="12 13" key="1">
    <citation type="submission" date="2023-05" db="EMBL/GenBank/DDBJ databases">
        <title>B98-5 Cell Line De Novo Hybrid Assembly: An Optical Mapping Approach.</title>
        <authorList>
            <person name="Kananen K."/>
            <person name="Auerbach J.A."/>
            <person name="Kautto E."/>
            <person name="Blachly J.S."/>
        </authorList>
    </citation>
    <scope>NUCLEOTIDE SEQUENCE [LARGE SCALE GENOMIC DNA]</scope>
    <source>
        <strain evidence="12">B95-8</strain>
        <tissue evidence="12">Cell line</tissue>
    </source>
</reference>
<keyword evidence="6" id="KW-0805">Transcription regulation</keyword>
<dbReference type="PROSITE" id="PS50157">
    <property type="entry name" value="ZINC_FINGER_C2H2_2"/>
    <property type="match status" value="1"/>
</dbReference>
<feature type="region of interest" description="Disordered" evidence="10">
    <location>
        <begin position="1"/>
        <end position="74"/>
    </location>
</feature>
<evidence type="ECO:0000259" key="11">
    <source>
        <dbReference type="PROSITE" id="PS50157"/>
    </source>
</evidence>
<gene>
    <name evidence="12" type="ORF">P7K49_034705</name>
</gene>
<dbReference type="Gene3D" id="3.30.160.60">
    <property type="entry name" value="Classic Zinc Finger"/>
    <property type="match status" value="2"/>
</dbReference>
<keyword evidence="7" id="KW-0804">Transcription</keyword>
<evidence type="ECO:0000256" key="5">
    <source>
        <dbReference type="ARBA" id="ARBA00022833"/>
    </source>
</evidence>
<dbReference type="InterPro" id="IPR036236">
    <property type="entry name" value="Znf_C2H2_sf"/>
</dbReference>
<evidence type="ECO:0000256" key="9">
    <source>
        <dbReference type="PROSITE-ProRule" id="PRU00042"/>
    </source>
</evidence>
<keyword evidence="8" id="KW-0539">Nucleus</keyword>
<organism evidence="12 13">
    <name type="scientific">Saguinus oedipus</name>
    <name type="common">Cotton-top tamarin</name>
    <name type="synonym">Oedipomidas oedipus</name>
    <dbReference type="NCBI Taxonomy" id="9490"/>
    <lineage>
        <taxon>Eukaryota</taxon>
        <taxon>Metazoa</taxon>
        <taxon>Chordata</taxon>
        <taxon>Craniata</taxon>
        <taxon>Vertebrata</taxon>
        <taxon>Euteleostomi</taxon>
        <taxon>Mammalia</taxon>
        <taxon>Eutheria</taxon>
        <taxon>Euarchontoglires</taxon>
        <taxon>Primates</taxon>
        <taxon>Haplorrhini</taxon>
        <taxon>Platyrrhini</taxon>
        <taxon>Cebidae</taxon>
        <taxon>Callitrichinae</taxon>
        <taxon>Saguinus</taxon>
    </lineage>
</organism>
<evidence type="ECO:0000256" key="2">
    <source>
        <dbReference type="ARBA" id="ARBA00022723"/>
    </source>
</evidence>